<dbReference type="AlphaFoldDB" id="A0A0K2UFK8"/>
<keyword evidence="1" id="KW-0812">Transmembrane</keyword>
<feature type="transmembrane region" description="Helical" evidence="1">
    <location>
        <begin position="24"/>
        <end position="43"/>
    </location>
</feature>
<keyword evidence="1" id="KW-1133">Transmembrane helix</keyword>
<evidence type="ECO:0000313" key="2">
    <source>
        <dbReference type="EMBL" id="CDW36486.1"/>
    </source>
</evidence>
<sequence>KAPVFLSQYSKVEEQKKRKTQYKLTVMIAYILLISALAAWSSAQDIVLKAPSLRVNCNCQCDNYIFTDGYGVTQGNCRSSDYTGAKWCYVNAGSSCNDLRQSQRGGYRYISYEACATPNCGGGYGFGNGYGNGYGNGFGNGYGSGYGNSYGNGYSNGYGNSYSNGYDSSNSNGFGNSFGSNGYDSSNGYNYQGSSGYNQFKSGAIL</sequence>
<organism evidence="2">
    <name type="scientific">Lepeophtheirus salmonis</name>
    <name type="common">Salmon louse</name>
    <name type="synonym">Caligus salmonis</name>
    <dbReference type="NCBI Taxonomy" id="72036"/>
    <lineage>
        <taxon>Eukaryota</taxon>
        <taxon>Metazoa</taxon>
        <taxon>Ecdysozoa</taxon>
        <taxon>Arthropoda</taxon>
        <taxon>Crustacea</taxon>
        <taxon>Multicrustacea</taxon>
        <taxon>Hexanauplia</taxon>
        <taxon>Copepoda</taxon>
        <taxon>Siphonostomatoida</taxon>
        <taxon>Caligidae</taxon>
        <taxon>Lepeophtheirus</taxon>
    </lineage>
</organism>
<evidence type="ECO:0000256" key="1">
    <source>
        <dbReference type="SAM" id="Phobius"/>
    </source>
</evidence>
<proteinExistence type="predicted"/>
<name>A0A0K2UFK8_LEPSM</name>
<protein>
    <submittedName>
        <fullName evidence="2">Uncharacterized protein</fullName>
    </submittedName>
</protein>
<reference evidence="2" key="1">
    <citation type="submission" date="2014-05" db="EMBL/GenBank/DDBJ databases">
        <authorList>
            <person name="Chronopoulou M."/>
        </authorList>
    </citation>
    <scope>NUCLEOTIDE SEQUENCE</scope>
    <source>
        <tissue evidence="2">Whole organism</tissue>
    </source>
</reference>
<accession>A0A0K2UFK8</accession>
<dbReference type="EMBL" id="HACA01019125">
    <property type="protein sequence ID" value="CDW36486.1"/>
    <property type="molecule type" value="Transcribed_RNA"/>
</dbReference>
<keyword evidence="1" id="KW-0472">Membrane</keyword>
<dbReference type="OrthoDB" id="6402295at2759"/>
<feature type="non-terminal residue" evidence="2">
    <location>
        <position position="1"/>
    </location>
</feature>